<name>A0A0A1U9T2_ENTIV</name>
<sequence length="349" mass="39595">MSREEENPNTLFNILDQTILSQEFVNTYIPSETKSKRSPAITAANMMENIITMRKKKTVSEKTIRKSENLYKILQPEVFAFHTKVEQIQFISTNNKASNAEIGVLFGVCDSAIHTHLKQKERQPPHKTKFVAEMDTAISALFQFCKLQHFNANFRLIEIVCQHFDQDFSMTRKGMEKHIEKYHGYKSTIAHKESITTIRPDFSKVTKSLLNFSTKYNGILSSLLLSVSEVAFCDLEDSEVLTGFYKETTSETNSESAAGFHPPPFQTTQQQNTRTQQDNPILPNSQLSHTPQNVLSEIYFPRTELTENTNLRIPVSNSFCKTPAAICTTADGVLLYSVGVVPTKRYDEG</sequence>
<dbReference type="KEGG" id="eiv:EIN_207410"/>
<feature type="compositionally biased region" description="Low complexity" evidence="1">
    <location>
        <begin position="266"/>
        <end position="277"/>
    </location>
</feature>
<dbReference type="RefSeq" id="XP_004258455.1">
    <property type="nucleotide sequence ID" value="XM_004258407.1"/>
</dbReference>
<keyword evidence="3" id="KW-1185">Reference proteome</keyword>
<dbReference type="AlphaFoldDB" id="A0A0A1U9T2"/>
<dbReference type="VEuPathDB" id="AmoebaDB:EIN_207410"/>
<dbReference type="Proteomes" id="UP000014680">
    <property type="component" value="Unassembled WGS sequence"/>
</dbReference>
<evidence type="ECO:0000313" key="3">
    <source>
        <dbReference type="Proteomes" id="UP000014680"/>
    </source>
</evidence>
<feature type="region of interest" description="Disordered" evidence="1">
    <location>
        <begin position="252"/>
        <end position="278"/>
    </location>
</feature>
<evidence type="ECO:0000256" key="1">
    <source>
        <dbReference type="SAM" id="MobiDB-lite"/>
    </source>
</evidence>
<dbReference type="GeneID" id="14890650"/>
<protein>
    <submittedName>
        <fullName evidence="2">Uncharacterized protein</fullName>
    </submittedName>
</protein>
<organism evidence="2 3">
    <name type="scientific">Entamoeba invadens IP1</name>
    <dbReference type="NCBI Taxonomy" id="370355"/>
    <lineage>
        <taxon>Eukaryota</taxon>
        <taxon>Amoebozoa</taxon>
        <taxon>Evosea</taxon>
        <taxon>Archamoebae</taxon>
        <taxon>Mastigamoebida</taxon>
        <taxon>Entamoebidae</taxon>
        <taxon>Entamoeba</taxon>
    </lineage>
</organism>
<gene>
    <name evidence="2" type="ORF">EIN_207410</name>
</gene>
<feature type="non-terminal residue" evidence="2">
    <location>
        <position position="349"/>
    </location>
</feature>
<reference evidence="2 3" key="1">
    <citation type="submission" date="2012-10" db="EMBL/GenBank/DDBJ databases">
        <authorList>
            <person name="Zafar N."/>
            <person name="Inman J."/>
            <person name="Hall N."/>
            <person name="Lorenzi H."/>
            <person name="Caler E."/>
        </authorList>
    </citation>
    <scope>NUCLEOTIDE SEQUENCE [LARGE SCALE GENOMIC DNA]</scope>
    <source>
        <strain evidence="2 3">IP1</strain>
    </source>
</reference>
<dbReference type="EMBL" id="KB206455">
    <property type="protein sequence ID" value="ELP91684.1"/>
    <property type="molecule type" value="Genomic_DNA"/>
</dbReference>
<evidence type="ECO:0000313" key="2">
    <source>
        <dbReference type="EMBL" id="ELP91684.1"/>
    </source>
</evidence>
<feature type="non-terminal residue" evidence="2">
    <location>
        <position position="1"/>
    </location>
</feature>
<accession>A0A0A1U9T2</accession>
<proteinExistence type="predicted"/>